<dbReference type="Proteomes" id="UP000182466">
    <property type="component" value="Unassembled WGS sequence"/>
</dbReference>
<dbReference type="AlphaFoldDB" id="A0A1I7ECU2"/>
<accession>A0A1I7ECU2</accession>
<reference evidence="1 2" key="1">
    <citation type="submission" date="2016-10" db="EMBL/GenBank/DDBJ databases">
        <authorList>
            <person name="de Groot N.N."/>
        </authorList>
    </citation>
    <scope>NUCLEOTIDE SEQUENCE [LARGE SCALE GENOMIC DNA]</scope>
    <source>
        <strain evidence="1 2">CGMCC 1.10959</strain>
    </source>
</reference>
<name>A0A1I7ECU2_9RHOB</name>
<sequence length="116" mass="12455">MACRIQIDGPATKEELESDIRLLARLAEQMPSQSFIARLSESDIQDNIPLYLGEIEAAVQSTATGYASEIATQVITAVRNAAEAGDIRQGVGNAFSALHEACSELRRLSAAYGEID</sequence>
<gene>
    <name evidence="1" type="ORF">SAMN05216236_1702</name>
</gene>
<dbReference type="OrthoDB" id="9885959at2"/>
<evidence type="ECO:0000313" key="2">
    <source>
        <dbReference type="Proteomes" id="UP000182466"/>
    </source>
</evidence>
<dbReference type="EMBL" id="FPAW01000070">
    <property type="protein sequence ID" value="SFU21776.1"/>
    <property type="molecule type" value="Genomic_DNA"/>
</dbReference>
<protein>
    <recommendedName>
        <fullName evidence="3">Hpt domain-containing protein</fullName>
    </recommendedName>
</protein>
<evidence type="ECO:0000313" key="1">
    <source>
        <dbReference type="EMBL" id="SFU21776.1"/>
    </source>
</evidence>
<proteinExistence type="predicted"/>
<dbReference type="RefSeq" id="WP_139236686.1">
    <property type="nucleotide sequence ID" value="NZ_FPAW01000070.1"/>
</dbReference>
<organism evidence="1 2">
    <name type="scientific">Sedimentitalea nanhaiensis</name>
    <dbReference type="NCBI Taxonomy" id="999627"/>
    <lineage>
        <taxon>Bacteria</taxon>
        <taxon>Pseudomonadati</taxon>
        <taxon>Pseudomonadota</taxon>
        <taxon>Alphaproteobacteria</taxon>
        <taxon>Rhodobacterales</taxon>
        <taxon>Paracoccaceae</taxon>
        <taxon>Sedimentitalea</taxon>
    </lineage>
</organism>
<evidence type="ECO:0008006" key="3">
    <source>
        <dbReference type="Google" id="ProtNLM"/>
    </source>
</evidence>
<dbReference type="eggNOG" id="ENOG5033ZCK">
    <property type="taxonomic scope" value="Bacteria"/>
</dbReference>
<keyword evidence="2" id="KW-1185">Reference proteome</keyword>